<accession>A0A374MM91</accession>
<name>A0A374MM91_BACUN</name>
<comment type="caution">
    <text evidence="1">The sequence shown here is derived from an EMBL/GenBank/DDBJ whole genome shotgun (WGS) entry which is preliminary data.</text>
</comment>
<sequence>MDKERKIAFYTLVKDMWANNADGLEGLIPFYEIKEVFNYIDGRKRRSLKLKSNKACSLESFSMKQDSKDSSILITGLFKSAAYKYRPPYWDTETDEERESPKKQTEGEKEKTHFAIKITNDEVFLLVEVNGNGVSVNNIISYLNQFTREYLKKKKKTKNFTVEYTKIARDNFISELEKLKRATSIDVFFNKSLLGSRALQFSERTSAIQDQVKLTLKAERNKSAKEVGIDIFNRLNRQKKNNAQEVSKIRIYGKNENDKDTFIDTTFMEKIEPIKVSINESTGQVQTMEIYRFLKSLILPL</sequence>
<proteinExistence type="predicted"/>
<evidence type="ECO:0000313" key="2">
    <source>
        <dbReference type="Proteomes" id="UP000263754"/>
    </source>
</evidence>
<protein>
    <submittedName>
        <fullName evidence="1">Uncharacterized protein</fullName>
    </submittedName>
</protein>
<dbReference type="Proteomes" id="UP000263754">
    <property type="component" value="Unassembled WGS sequence"/>
</dbReference>
<gene>
    <name evidence="1" type="ORF">DXD90_18035</name>
</gene>
<dbReference type="EMBL" id="QSOF01000033">
    <property type="protein sequence ID" value="RGI72589.1"/>
    <property type="molecule type" value="Genomic_DNA"/>
</dbReference>
<evidence type="ECO:0000313" key="1">
    <source>
        <dbReference type="EMBL" id="RGI72589.1"/>
    </source>
</evidence>
<dbReference type="RefSeq" id="WP_009037223.1">
    <property type="nucleotide sequence ID" value="NZ_CABKOQ010000015.1"/>
</dbReference>
<reference evidence="1 2" key="1">
    <citation type="submission" date="2018-08" db="EMBL/GenBank/DDBJ databases">
        <title>A genome reference for cultivated species of the human gut microbiota.</title>
        <authorList>
            <person name="Zou Y."/>
            <person name="Xue W."/>
            <person name="Luo G."/>
        </authorList>
    </citation>
    <scope>NUCLEOTIDE SEQUENCE [LARGE SCALE GENOMIC DNA]</scope>
    <source>
        <strain evidence="1 2">TM10-17</strain>
    </source>
</reference>
<organism evidence="1 2">
    <name type="scientific">Bacteroides uniformis</name>
    <dbReference type="NCBI Taxonomy" id="820"/>
    <lineage>
        <taxon>Bacteria</taxon>
        <taxon>Pseudomonadati</taxon>
        <taxon>Bacteroidota</taxon>
        <taxon>Bacteroidia</taxon>
        <taxon>Bacteroidales</taxon>
        <taxon>Bacteroidaceae</taxon>
        <taxon>Bacteroides</taxon>
    </lineage>
</organism>
<dbReference type="AlphaFoldDB" id="A0A374MM91"/>